<dbReference type="GO" id="GO:0016740">
    <property type="term" value="F:transferase activity"/>
    <property type="evidence" value="ECO:0007669"/>
    <property type="project" value="UniProtKB-KW"/>
</dbReference>
<evidence type="ECO:0000313" key="2">
    <source>
        <dbReference type="Proteomes" id="UP000541033"/>
    </source>
</evidence>
<dbReference type="Pfam" id="PF18836">
    <property type="entry name" value="B_solenoid_ydck"/>
    <property type="match status" value="1"/>
</dbReference>
<dbReference type="InterPro" id="IPR040831">
    <property type="entry name" value="B_solenoid_ydck_rpt"/>
</dbReference>
<evidence type="ECO:0000313" key="1">
    <source>
        <dbReference type="EMBL" id="NIH55350.1"/>
    </source>
</evidence>
<dbReference type="Proteomes" id="UP000541033">
    <property type="component" value="Unassembled WGS sequence"/>
</dbReference>
<sequence>MPSTVTTNNVELTEESRQGILKTRLYRIRATADIPAQRVTRGDLGGWVESLETSAGEPRLSDNAWVFDNASVYGDARISGNAAIRQDAQVFGEARVSGDAIVSGKAQIWGTADVSGESWVAEIARVYEQARVTDRARVRDRAWVFGEAVIQESAVVGGTALVRDSAAVRGKAQIIGPSQVRGNAELTESWHSLALGPIGPHNATLTVNRTRDDGHLLELQGWTGTIAELRTDLQHRPAAFWESQGLSRSDGLTQFELALSLAEFSTRRWQQ</sequence>
<dbReference type="AlphaFoldDB" id="A0A7X5R475"/>
<name>A0A7X5R475_9MICO</name>
<keyword evidence="1" id="KW-0808">Transferase</keyword>
<accession>A0A7X5R475</accession>
<keyword evidence="2" id="KW-1185">Reference proteome</keyword>
<dbReference type="EMBL" id="JAAMOX010000004">
    <property type="protein sequence ID" value="NIH55350.1"/>
    <property type="molecule type" value="Genomic_DNA"/>
</dbReference>
<gene>
    <name evidence="1" type="ORF">FHX76_003271</name>
</gene>
<dbReference type="RefSeq" id="WP_167152470.1">
    <property type="nucleotide sequence ID" value="NZ_JAAMOX010000004.1"/>
</dbReference>
<protein>
    <submittedName>
        <fullName evidence="1">Carbonic anhydrase/acetyltransferase-like protein (Isoleucine patch superfamily)</fullName>
    </submittedName>
</protein>
<reference evidence="1 2" key="1">
    <citation type="submission" date="2020-02" db="EMBL/GenBank/DDBJ databases">
        <title>Sequencing the genomes of 1000 actinobacteria strains.</title>
        <authorList>
            <person name="Klenk H.-P."/>
        </authorList>
    </citation>
    <scope>NUCLEOTIDE SEQUENCE [LARGE SCALE GENOMIC DNA]</scope>
    <source>
        <strain evidence="1 2">DSM 27960</strain>
    </source>
</reference>
<dbReference type="SUPFAM" id="SSF51161">
    <property type="entry name" value="Trimeric LpxA-like enzymes"/>
    <property type="match status" value="1"/>
</dbReference>
<proteinExistence type="predicted"/>
<dbReference type="Gene3D" id="2.160.10.10">
    <property type="entry name" value="Hexapeptide repeat proteins"/>
    <property type="match status" value="1"/>
</dbReference>
<comment type="caution">
    <text evidence="1">The sequence shown here is derived from an EMBL/GenBank/DDBJ whole genome shotgun (WGS) entry which is preliminary data.</text>
</comment>
<organism evidence="1 2">
    <name type="scientific">Lysinibacter cavernae</name>
    <dbReference type="NCBI Taxonomy" id="1640652"/>
    <lineage>
        <taxon>Bacteria</taxon>
        <taxon>Bacillati</taxon>
        <taxon>Actinomycetota</taxon>
        <taxon>Actinomycetes</taxon>
        <taxon>Micrococcales</taxon>
        <taxon>Microbacteriaceae</taxon>
        <taxon>Lysinibacter</taxon>
    </lineage>
</organism>
<dbReference type="InterPro" id="IPR011004">
    <property type="entry name" value="Trimer_LpxA-like_sf"/>
</dbReference>